<gene>
    <name evidence="3" type="ORF">FC98_GL000442</name>
</gene>
<dbReference type="RefSeq" id="WP_054655278.1">
    <property type="nucleotide sequence ID" value="NZ_AZEB01000011.1"/>
</dbReference>
<dbReference type="PROSITE" id="PS50943">
    <property type="entry name" value="HTH_CROC1"/>
    <property type="match status" value="1"/>
</dbReference>
<reference evidence="3 4" key="1">
    <citation type="journal article" date="2015" name="Genome Announc.">
        <title>Expanding the biotechnology potential of lactobacilli through comparative genomics of 213 strains and associated genera.</title>
        <authorList>
            <person name="Sun Z."/>
            <person name="Harris H.M."/>
            <person name="McCann A."/>
            <person name="Guo C."/>
            <person name="Argimon S."/>
            <person name="Zhang W."/>
            <person name="Yang X."/>
            <person name="Jeffery I.B."/>
            <person name="Cooney J.C."/>
            <person name="Kagawa T.F."/>
            <person name="Liu W."/>
            <person name="Song Y."/>
            <person name="Salvetti E."/>
            <person name="Wrobel A."/>
            <person name="Rasinkangas P."/>
            <person name="Parkhill J."/>
            <person name="Rea M.C."/>
            <person name="O'Sullivan O."/>
            <person name="Ritari J."/>
            <person name="Douillard F.P."/>
            <person name="Paul Ross R."/>
            <person name="Yang R."/>
            <person name="Briner A.E."/>
            <person name="Felis G.E."/>
            <person name="de Vos W.M."/>
            <person name="Barrangou R."/>
            <person name="Klaenhammer T.R."/>
            <person name="Caufield P.W."/>
            <person name="Cui Y."/>
            <person name="Zhang H."/>
            <person name="O'Toole P.W."/>
        </authorList>
    </citation>
    <scope>NUCLEOTIDE SEQUENCE [LARGE SCALE GENOMIC DNA]</scope>
    <source>
        <strain evidence="3 4">DSM 19906</strain>
    </source>
</reference>
<name>A0A0R1NN73_9LACO</name>
<dbReference type="GO" id="GO:0003677">
    <property type="term" value="F:DNA binding"/>
    <property type="evidence" value="ECO:0007669"/>
    <property type="project" value="UniProtKB-KW"/>
</dbReference>
<dbReference type="GO" id="GO:0005829">
    <property type="term" value="C:cytosol"/>
    <property type="evidence" value="ECO:0007669"/>
    <property type="project" value="TreeGrafter"/>
</dbReference>
<dbReference type="GO" id="GO:0003700">
    <property type="term" value="F:DNA-binding transcription factor activity"/>
    <property type="evidence" value="ECO:0007669"/>
    <property type="project" value="TreeGrafter"/>
</dbReference>
<comment type="caution">
    <text evidence="3">The sequence shown here is derived from an EMBL/GenBank/DDBJ whole genome shotgun (WGS) entry which is preliminary data.</text>
</comment>
<evidence type="ECO:0000256" key="1">
    <source>
        <dbReference type="ARBA" id="ARBA00023125"/>
    </source>
</evidence>
<dbReference type="Pfam" id="PF01381">
    <property type="entry name" value="HTH_3"/>
    <property type="match status" value="1"/>
</dbReference>
<keyword evidence="1" id="KW-0238">DNA-binding</keyword>
<feature type="domain" description="HTH cro/C1-type" evidence="2">
    <location>
        <begin position="6"/>
        <end position="60"/>
    </location>
</feature>
<dbReference type="Proteomes" id="UP000051439">
    <property type="component" value="Unassembled WGS sequence"/>
</dbReference>
<dbReference type="InterPro" id="IPR050807">
    <property type="entry name" value="TransReg_Diox_bact_type"/>
</dbReference>
<evidence type="ECO:0000313" key="3">
    <source>
        <dbReference type="EMBL" id="KRL21886.1"/>
    </source>
</evidence>
<dbReference type="PATRIC" id="fig|1423766.4.peg.451"/>
<dbReference type="Gene3D" id="1.10.260.40">
    <property type="entry name" value="lambda repressor-like DNA-binding domains"/>
    <property type="match status" value="1"/>
</dbReference>
<keyword evidence="4" id="KW-1185">Reference proteome</keyword>
<protein>
    <recommendedName>
        <fullName evidence="2">HTH cro/C1-type domain-containing protein</fullName>
    </recommendedName>
</protein>
<dbReference type="PANTHER" id="PTHR46797">
    <property type="entry name" value="HTH-TYPE TRANSCRIPTIONAL REGULATOR"/>
    <property type="match status" value="1"/>
</dbReference>
<evidence type="ECO:0000313" key="4">
    <source>
        <dbReference type="Proteomes" id="UP000051439"/>
    </source>
</evidence>
<dbReference type="SMART" id="SM00530">
    <property type="entry name" value="HTH_XRE"/>
    <property type="match status" value="1"/>
</dbReference>
<dbReference type="EMBL" id="AZEB01000011">
    <property type="protein sequence ID" value="KRL21886.1"/>
    <property type="molecule type" value="Genomic_DNA"/>
</dbReference>
<dbReference type="InterPro" id="IPR001387">
    <property type="entry name" value="Cro/C1-type_HTH"/>
</dbReference>
<dbReference type="AlphaFoldDB" id="A0A0R1NN73"/>
<dbReference type="SUPFAM" id="SSF47413">
    <property type="entry name" value="lambda repressor-like DNA-binding domains"/>
    <property type="match status" value="1"/>
</dbReference>
<dbReference type="PANTHER" id="PTHR46797:SF1">
    <property type="entry name" value="METHYLPHOSPHONATE SYNTHASE"/>
    <property type="match status" value="1"/>
</dbReference>
<dbReference type="CDD" id="cd00093">
    <property type="entry name" value="HTH_XRE"/>
    <property type="match status" value="1"/>
</dbReference>
<proteinExistence type="predicted"/>
<accession>A0A0R1NN73</accession>
<evidence type="ECO:0000259" key="2">
    <source>
        <dbReference type="PROSITE" id="PS50943"/>
    </source>
</evidence>
<sequence length="68" mass="7857">MIGSHIQKYRLEKKMSQADLGKMVNIDQTLISRIERNKRKVFADELPKFAEALGVSPDDLLKKKEVTR</sequence>
<dbReference type="InterPro" id="IPR010982">
    <property type="entry name" value="Lambda_DNA-bd_dom_sf"/>
</dbReference>
<organism evidence="3 4">
    <name type="scientific">Lentilactobacillus kisonensis DSM 19906 = JCM 15041</name>
    <dbReference type="NCBI Taxonomy" id="1423766"/>
    <lineage>
        <taxon>Bacteria</taxon>
        <taxon>Bacillati</taxon>
        <taxon>Bacillota</taxon>
        <taxon>Bacilli</taxon>
        <taxon>Lactobacillales</taxon>
        <taxon>Lactobacillaceae</taxon>
        <taxon>Lentilactobacillus</taxon>
    </lineage>
</organism>